<name>A0A7J9FJ17_9ROSI</name>
<evidence type="ECO:0000313" key="1">
    <source>
        <dbReference type="EMBL" id="MBA0785306.1"/>
    </source>
</evidence>
<gene>
    <name evidence="1" type="ORF">Gotri_025176</name>
</gene>
<comment type="caution">
    <text evidence="1">The sequence shown here is derived from an EMBL/GenBank/DDBJ whole genome shotgun (WGS) entry which is preliminary data.</text>
</comment>
<dbReference type="Proteomes" id="UP000593568">
    <property type="component" value="Unassembled WGS sequence"/>
</dbReference>
<organism evidence="1 2">
    <name type="scientific">Gossypium trilobum</name>
    <dbReference type="NCBI Taxonomy" id="34281"/>
    <lineage>
        <taxon>Eukaryota</taxon>
        <taxon>Viridiplantae</taxon>
        <taxon>Streptophyta</taxon>
        <taxon>Embryophyta</taxon>
        <taxon>Tracheophyta</taxon>
        <taxon>Spermatophyta</taxon>
        <taxon>Magnoliopsida</taxon>
        <taxon>eudicotyledons</taxon>
        <taxon>Gunneridae</taxon>
        <taxon>Pentapetalae</taxon>
        <taxon>rosids</taxon>
        <taxon>malvids</taxon>
        <taxon>Malvales</taxon>
        <taxon>Malvaceae</taxon>
        <taxon>Malvoideae</taxon>
        <taxon>Gossypium</taxon>
    </lineage>
</organism>
<keyword evidence="2" id="KW-1185">Reference proteome</keyword>
<accession>A0A7J9FJ17</accession>
<proteinExistence type="predicted"/>
<sequence length="69" mass="8452">MVIEYELFGILLGIYQNLGNRYDHIPTREPIIVPELAYVLNYMSWFKIYGKPYLLLEEQRRWQICIERE</sequence>
<dbReference type="AlphaFoldDB" id="A0A7J9FJ17"/>
<dbReference type="EMBL" id="JABEZW010218385">
    <property type="protein sequence ID" value="MBA0785306.1"/>
    <property type="molecule type" value="Genomic_DNA"/>
</dbReference>
<evidence type="ECO:0000313" key="2">
    <source>
        <dbReference type="Proteomes" id="UP000593568"/>
    </source>
</evidence>
<protein>
    <submittedName>
        <fullName evidence="1">Uncharacterized protein</fullName>
    </submittedName>
</protein>
<reference evidence="1 2" key="1">
    <citation type="journal article" date="2019" name="Genome Biol. Evol.">
        <title>Insights into the evolution of the New World diploid cottons (Gossypium, subgenus Houzingenia) based on genome sequencing.</title>
        <authorList>
            <person name="Grover C.E."/>
            <person name="Arick M.A. 2nd"/>
            <person name="Thrash A."/>
            <person name="Conover J.L."/>
            <person name="Sanders W.S."/>
            <person name="Peterson D.G."/>
            <person name="Frelichowski J.E."/>
            <person name="Scheffler J.A."/>
            <person name="Scheffler B.E."/>
            <person name="Wendel J.F."/>
        </authorList>
    </citation>
    <scope>NUCLEOTIDE SEQUENCE [LARGE SCALE GENOMIC DNA]</scope>
    <source>
        <strain evidence="1">8</strain>
        <tissue evidence="1">Leaf</tissue>
    </source>
</reference>